<dbReference type="Pfam" id="PF01047">
    <property type="entry name" value="MarR"/>
    <property type="match status" value="1"/>
</dbReference>
<dbReference type="AlphaFoldDB" id="A0A927Q1E3"/>
<keyword evidence="3" id="KW-1185">Reference proteome</keyword>
<dbReference type="GO" id="GO:0003700">
    <property type="term" value="F:DNA-binding transcription factor activity"/>
    <property type="evidence" value="ECO:0007669"/>
    <property type="project" value="InterPro"/>
</dbReference>
<dbReference type="RefSeq" id="WP_192143063.1">
    <property type="nucleotide sequence ID" value="NZ_JACYXZ010000002.1"/>
</dbReference>
<dbReference type="Gene3D" id="1.10.10.10">
    <property type="entry name" value="Winged helix-like DNA-binding domain superfamily/Winged helix DNA-binding domain"/>
    <property type="match status" value="1"/>
</dbReference>
<comment type="caution">
    <text evidence="2">The sequence shown here is derived from an EMBL/GenBank/DDBJ whole genome shotgun (WGS) entry which is preliminary data.</text>
</comment>
<dbReference type="PANTHER" id="PTHR33164">
    <property type="entry name" value="TRANSCRIPTIONAL REGULATOR, MARR FAMILY"/>
    <property type="match status" value="1"/>
</dbReference>
<dbReference type="InterPro" id="IPR039422">
    <property type="entry name" value="MarR/SlyA-like"/>
</dbReference>
<protein>
    <submittedName>
        <fullName evidence="2">MarR family transcriptional regulator</fullName>
    </submittedName>
</protein>
<accession>A0A927Q1E3</accession>
<dbReference type="SMART" id="SM00347">
    <property type="entry name" value="HTH_MARR"/>
    <property type="match status" value="1"/>
</dbReference>
<dbReference type="EMBL" id="JACYXZ010000002">
    <property type="protein sequence ID" value="MBD8869987.1"/>
    <property type="molecule type" value="Genomic_DNA"/>
</dbReference>
<proteinExistence type="predicted"/>
<dbReference type="GO" id="GO:0006950">
    <property type="term" value="P:response to stress"/>
    <property type="evidence" value="ECO:0007669"/>
    <property type="project" value="TreeGrafter"/>
</dbReference>
<organism evidence="2 3">
    <name type="scientific">Nocardioides donggukensis</name>
    <dbReference type="NCBI Taxonomy" id="2774019"/>
    <lineage>
        <taxon>Bacteria</taxon>
        <taxon>Bacillati</taxon>
        <taxon>Actinomycetota</taxon>
        <taxon>Actinomycetes</taxon>
        <taxon>Propionibacteriales</taxon>
        <taxon>Nocardioidaceae</taxon>
        <taxon>Nocardioides</taxon>
    </lineage>
</organism>
<dbReference type="PROSITE" id="PS50995">
    <property type="entry name" value="HTH_MARR_2"/>
    <property type="match status" value="1"/>
</dbReference>
<evidence type="ECO:0000313" key="2">
    <source>
        <dbReference type="EMBL" id="MBD8869987.1"/>
    </source>
</evidence>
<dbReference type="SUPFAM" id="SSF46785">
    <property type="entry name" value="Winged helix' DNA-binding domain"/>
    <property type="match status" value="1"/>
</dbReference>
<dbReference type="PANTHER" id="PTHR33164:SF57">
    <property type="entry name" value="MARR-FAMILY TRANSCRIPTIONAL REGULATOR"/>
    <property type="match status" value="1"/>
</dbReference>
<sequence>MQNPNDQIEQQLFTLLRRTQAIHVQTSSGEVELERSAYGILCLIADEGPHRLGAIAAAFRLDPSTITRQVQAVVRLGLAAKTVDASDRRASLLSLTDEGRVAIGEARAHRRRMLDAILADWTLDERTAFMTALTRFNRTIDDWDAHDAVPD</sequence>
<reference evidence="2" key="1">
    <citation type="submission" date="2020-09" db="EMBL/GenBank/DDBJ databases">
        <title>Nocardioides sp. strain MJB4 16S ribosomal RNA gene Genome sequencing and assembly.</title>
        <authorList>
            <person name="Kim I."/>
        </authorList>
    </citation>
    <scope>NUCLEOTIDE SEQUENCE</scope>
    <source>
        <strain evidence="2">MJB4</strain>
    </source>
</reference>
<gene>
    <name evidence="2" type="ORF">IE331_10175</name>
</gene>
<evidence type="ECO:0000313" key="3">
    <source>
        <dbReference type="Proteomes" id="UP000616839"/>
    </source>
</evidence>
<evidence type="ECO:0000259" key="1">
    <source>
        <dbReference type="PROSITE" id="PS50995"/>
    </source>
</evidence>
<dbReference type="InterPro" id="IPR036390">
    <property type="entry name" value="WH_DNA-bd_sf"/>
</dbReference>
<name>A0A927Q1E3_9ACTN</name>
<dbReference type="InterPro" id="IPR036388">
    <property type="entry name" value="WH-like_DNA-bd_sf"/>
</dbReference>
<dbReference type="Proteomes" id="UP000616839">
    <property type="component" value="Unassembled WGS sequence"/>
</dbReference>
<dbReference type="InterPro" id="IPR000835">
    <property type="entry name" value="HTH_MarR-typ"/>
</dbReference>
<feature type="domain" description="HTH marR-type" evidence="1">
    <location>
        <begin position="9"/>
        <end position="138"/>
    </location>
</feature>